<dbReference type="Proteomes" id="UP001516588">
    <property type="component" value="Unassembled WGS sequence"/>
</dbReference>
<proteinExistence type="predicted"/>
<name>A0ABR9QXB4_9FIRM</name>
<protein>
    <submittedName>
        <fullName evidence="1">Helix-turn-helix domain-containing protein</fullName>
    </submittedName>
</protein>
<organism evidence="1 2">
    <name type="scientific">Gallibacter intestinalis</name>
    <dbReference type="NCBI Taxonomy" id="2779356"/>
    <lineage>
        <taxon>Bacteria</taxon>
        <taxon>Bacillati</taxon>
        <taxon>Bacillota</taxon>
        <taxon>Clostridia</taxon>
        <taxon>Eubacteriales</taxon>
        <taxon>Eubacteriaceae</taxon>
        <taxon>Gallibacter</taxon>
    </lineage>
</organism>
<evidence type="ECO:0000313" key="1">
    <source>
        <dbReference type="EMBL" id="MBE5035522.1"/>
    </source>
</evidence>
<dbReference type="RefSeq" id="WP_226385169.1">
    <property type="nucleotide sequence ID" value="NZ_JADCKA010000005.1"/>
</dbReference>
<gene>
    <name evidence="1" type="ORF">INF20_04395</name>
</gene>
<keyword evidence="2" id="KW-1185">Reference proteome</keyword>
<dbReference type="InterPro" id="IPR038148">
    <property type="entry name" value="Tn1545/Tn916_Xis"/>
</dbReference>
<dbReference type="EMBL" id="JADCKA010000005">
    <property type="protein sequence ID" value="MBE5035522.1"/>
    <property type="molecule type" value="Genomic_DNA"/>
</dbReference>
<dbReference type="Pfam" id="PF09035">
    <property type="entry name" value="Tn916-Xis"/>
    <property type="match status" value="1"/>
</dbReference>
<sequence length="66" mass="7971">MENKIPIWHKYSLSVQEAAKYYGIGEKRLYGIIRDNPKEYFLLEIGSQTRIKREMFEEYLNNVNEI</sequence>
<accession>A0ABR9QXB4</accession>
<dbReference type="Gene3D" id="3.90.105.50">
    <property type="match status" value="1"/>
</dbReference>
<comment type="caution">
    <text evidence="1">The sequence shown here is derived from an EMBL/GenBank/DDBJ whole genome shotgun (WGS) entry which is preliminary data.</text>
</comment>
<dbReference type="InterPro" id="IPR015122">
    <property type="entry name" value="Tn916-Xis"/>
</dbReference>
<evidence type="ECO:0000313" key="2">
    <source>
        <dbReference type="Proteomes" id="UP001516588"/>
    </source>
</evidence>
<reference evidence="1 2" key="1">
    <citation type="submission" date="2020-10" db="EMBL/GenBank/DDBJ databases">
        <title>ChiBAC.</title>
        <authorList>
            <person name="Zenner C."/>
            <person name="Hitch T.C.A."/>
            <person name="Clavel T."/>
        </authorList>
    </citation>
    <scope>NUCLEOTIDE SEQUENCE [LARGE SCALE GENOMIC DNA]</scope>
    <source>
        <strain evidence="1 2">DSM 108706</strain>
    </source>
</reference>